<dbReference type="RefSeq" id="XP_033442551.1">
    <property type="nucleotide sequence ID" value="XM_033594569.1"/>
</dbReference>
<sequence length="103" mass="11712">NAQPPATITTTQHRKQPRASKITINNVQERFCYLQRYQVLICKEHATGIQNVDVHLRDQHGVASEERKSIVEHCRQWQIAAPQDVELPAPLGPLIEQLGEPLD</sequence>
<protein>
    <submittedName>
        <fullName evidence="1">Uncharacterized protein</fullName>
    </submittedName>
</protein>
<gene>
    <name evidence="1" type="ORF">M421DRAFT_427067</name>
</gene>
<name>A0A6A5R903_9PLEO</name>
<dbReference type="Pfam" id="PF12013">
    <property type="entry name" value="OrsD"/>
    <property type="match status" value="1"/>
</dbReference>
<feature type="non-terminal residue" evidence="1">
    <location>
        <position position="103"/>
    </location>
</feature>
<organism evidence="1 2">
    <name type="scientific">Didymella exigua CBS 183.55</name>
    <dbReference type="NCBI Taxonomy" id="1150837"/>
    <lineage>
        <taxon>Eukaryota</taxon>
        <taxon>Fungi</taxon>
        <taxon>Dikarya</taxon>
        <taxon>Ascomycota</taxon>
        <taxon>Pezizomycotina</taxon>
        <taxon>Dothideomycetes</taxon>
        <taxon>Pleosporomycetidae</taxon>
        <taxon>Pleosporales</taxon>
        <taxon>Pleosporineae</taxon>
        <taxon>Didymellaceae</taxon>
        <taxon>Didymella</taxon>
    </lineage>
</organism>
<dbReference type="InterPro" id="IPR022698">
    <property type="entry name" value="OrsD"/>
</dbReference>
<dbReference type="OrthoDB" id="3796472at2759"/>
<keyword evidence="2" id="KW-1185">Reference proteome</keyword>
<dbReference type="GeneID" id="54352237"/>
<dbReference type="Proteomes" id="UP000800082">
    <property type="component" value="Unassembled WGS sequence"/>
</dbReference>
<accession>A0A6A5R903</accession>
<dbReference type="EMBL" id="ML979037">
    <property type="protein sequence ID" value="KAF1922297.1"/>
    <property type="molecule type" value="Genomic_DNA"/>
</dbReference>
<proteinExistence type="predicted"/>
<evidence type="ECO:0000313" key="2">
    <source>
        <dbReference type="Proteomes" id="UP000800082"/>
    </source>
</evidence>
<dbReference type="AlphaFoldDB" id="A0A6A5R903"/>
<evidence type="ECO:0000313" key="1">
    <source>
        <dbReference type="EMBL" id="KAF1922297.1"/>
    </source>
</evidence>
<reference evidence="1" key="1">
    <citation type="journal article" date="2020" name="Stud. Mycol.">
        <title>101 Dothideomycetes genomes: a test case for predicting lifestyles and emergence of pathogens.</title>
        <authorList>
            <person name="Haridas S."/>
            <person name="Albert R."/>
            <person name="Binder M."/>
            <person name="Bloem J."/>
            <person name="Labutti K."/>
            <person name="Salamov A."/>
            <person name="Andreopoulos B."/>
            <person name="Baker S."/>
            <person name="Barry K."/>
            <person name="Bills G."/>
            <person name="Bluhm B."/>
            <person name="Cannon C."/>
            <person name="Castanera R."/>
            <person name="Culley D."/>
            <person name="Daum C."/>
            <person name="Ezra D."/>
            <person name="Gonzalez J."/>
            <person name="Henrissat B."/>
            <person name="Kuo A."/>
            <person name="Liang C."/>
            <person name="Lipzen A."/>
            <person name="Lutzoni F."/>
            <person name="Magnuson J."/>
            <person name="Mondo S."/>
            <person name="Nolan M."/>
            <person name="Ohm R."/>
            <person name="Pangilinan J."/>
            <person name="Park H.-J."/>
            <person name="Ramirez L."/>
            <person name="Alfaro M."/>
            <person name="Sun H."/>
            <person name="Tritt A."/>
            <person name="Yoshinaga Y."/>
            <person name="Zwiers L.-H."/>
            <person name="Turgeon B."/>
            <person name="Goodwin S."/>
            <person name="Spatafora J."/>
            <person name="Crous P."/>
            <person name="Grigoriev I."/>
        </authorList>
    </citation>
    <scope>NUCLEOTIDE SEQUENCE</scope>
    <source>
        <strain evidence="1">CBS 183.55</strain>
    </source>
</reference>
<feature type="non-terminal residue" evidence="1">
    <location>
        <position position="1"/>
    </location>
</feature>